<name>A0ABX9G4K8_9ENTR</name>
<organism evidence="3 4">
    <name type="scientific">Pseudocitrobacter faecalis</name>
    <dbReference type="NCBI Taxonomy" id="1398493"/>
    <lineage>
        <taxon>Bacteria</taxon>
        <taxon>Pseudomonadati</taxon>
        <taxon>Pseudomonadota</taxon>
        <taxon>Gammaproteobacteria</taxon>
        <taxon>Enterobacterales</taxon>
        <taxon>Enterobacteriaceae</taxon>
        <taxon>Pseudocitrobacter</taxon>
    </lineage>
</organism>
<sequence>MELNQKRAINLTQISNAIDENDRTVELSFASEIPVTREINGSLFNEILLCNPENVDLNRLNDGAPVLVEHDAMRQVGIVENARVDMDKVCRATVRFSALGSATTIFGMILEGIRPKVSVGYNIKDYYFEGDNLYVTRWEPYELSSVSTPADNTVGIGRSLNRNEEITLEDQPIMEEQKQELPQVEAVGEIQEVEVQPELEVTEEVVVVAEDVKEEEVKEEVSEPVQEVELAEERSIATTEINIQEKLNKDVEDKRVRELQSISNVLGISTEEAIKNGVSVEEFKRSLLNKDKSIDKDIKQMENKSLIAEGLRSLKGEDNQLATFDKGSRGYSADLNAMVRSVSDTTSTVTAAGLVKEQLADSYLRELLARTVLGQLPVTVFGGLAGRGNFSIPRAKGMNPVAKFYGEDESVVDGFESFDKITLKPTMFAAGIKVTKAMLLSNAATERYVTDELLRHCSNGLEKAVFDKIALAVPVQETAAAGKVTEADVQKAIEALGVANVDVNRCVAIVHPAMLAKLRQTAVLSNTAAVAMVAGHRYDMWLNDEVRVIESTFVAQDTILIGDFSELIFANWNEGQELDFDDTTYRAAQTIAIRSFQYLDTAIGHEEAFVQIKLQA</sequence>
<gene>
    <name evidence="3" type="ORF">DFQ50_102171</name>
</gene>
<evidence type="ECO:0000259" key="2">
    <source>
        <dbReference type="Pfam" id="PF05065"/>
    </source>
</evidence>
<dbReference type="NCBIfam" id="TIGR01554">
    <property type="entry name" value="major_cap_HK97"/>
    <property type="match status" value="1"/>
</dbReference>
<evidence type="ECO:0000313" key="3">
    <source>
        <dbReference type="EMBL" id="RBP13438.1"/>
    </source>
</evidence>
<dbReference type="Proteomes" id="UP000253201">
    <property type="component" value="Unassembled WGS sequence"/>
</dbReference>
<reference evidence="3 4" key="1">
    <citation type="submission" date="2018-06" db="EMBL/GenBank/DDBJ databases">
        <title>Genomic Encyclopedia of Type Strains, Phase IV (KMG-IV): sequencing the most valuable type-strain genomes for metagenomic binning, comparative biology and taxonomic classification.</title>
        <authorList>
            <person name="Goeker M."/>
        </authorList>
    </citation>
    <scope>NUCLEOTIDE SEQUENCE [LARGE SCALE GENOMIC DNA]</scope>
    <source>
        <strain evidence="3 4">DSM 27453</strain>
    </source>
</reference>
<dbReference type="InterPro" id="IPR054612">
    <property type="entry name" value="Phage_capsid-like_C"/>
</dbReference>
<evidence type="ECO:0000256" key="1">
    <source>
        <dbReference type="ARBA" id="ARBA00004328"/>
    </source>
</evidence>
<dbReference type="InterPro" id="IPR024455">
    <property type="entry name" value="Phage_capsid"/>
</dbReference>
<dbReference type="Gene3D" id="3.30.2320.10">
    <property type="entry name" value="hypothetical protein PF0899 domain"/>
    <property type="match status" value="1"/>
</dbReference>
<dbReference type="RefSeq" id="WP_113857414.1">
    <property type="nucleotide sequence ID" value="NZ_QNRL01000002.1"/>
</dbReference>
<keyword evidence="4" id="KW-1185">Reference proteome</keyword>
<dbReference type="SUPFAM" id="SSF56563">
    <property type="entry name" value="Major capsid protein gp5"/>
    <property type="match status" value="1"/>
</dbReference>
<dbReference type="Gene3D" id="3.30.2400.10">
    <property type="entry name" value="Major capsid protein gp5"/>
    <property type="match status" value="1"/>
</dbReference>
<proteinExistence type="predicted"/>
<comment type="caution">
    <text evidence="3">The sequence shown here is derived from an EMBL/GenBank/DDBJ whole genome shotgun (WGS) entry which is preliminary data.</text>
</comment>
<feature type="domain" description="Phage capsid-like C-terminal" evidence="2">
    <location>
        <begin position="354"/>
        <end position="613"/>
    </location>
</feature>
<dbReference type="EMBL" id="QNRL01000002">
    <property type="protein sequence ID" value="RBP13438.1"/>
    <property type="molecule type" value="Genomic_DNA"/>
</dbReference>
<accession>A0ABX9G4K8</accession>
<comment type="subcellular location">
    <subcellularLocation>
        <location evidence="1">Virion</location>
    </subcellularLocation>
</comment>
<evidence type="ECO:0000313" key="4">
    <source>
        <dbReference type="Proteomes" id="UP000253201"/>
    </source>
</evidence>
<protein>
    <submittedName>
        <fullName evidence="3">HK97 family phage major capsid protein</fullName>
    </submittedName>
</protein>
<dbReference type="Pfam" id="PF05065">
    <property type="entry name" value="Phage_capsid"/>
    <property type="match status" value="1"/>
</dbReference>